<dbReference type="PROSITE" id="PS00331">
    <property type="entry name" value="MALIC_ENZYMES"/>
    <property type="match status" value="1"/>
</dbReference>
<comment type="similarity">
    <text evidence="3">Belongs to the malic enzymes family.</text>
</comment>
<dbReference type="PANTHER" id="PTHR43237">
    <property type="entry name" value="NADP-DEPENDENT MALIC ENZYME"/>
    <property type="match status" value="1"/>
</dbReference>
<evidence type="ECO:0000259" key="6">
    <source>
        <dbReference type="SMART" id="SM00919"/>
    </source>
</evidence>
<dbReference type="Gene3D" id="3.40.50.720">
    <property type="entry name" value="NAD(P)-binding Rossmann-like Domain"/>
    <property type="match status" value="1"/>
</dbReference>
<evidence type="ECO:0000313" key="9">
    <source>
        <dbReference type="Proteomes" id="UP000646745"/>
    </source>
</evidence>
<evidence type="ECO:0000256" key="3">
    <source>
        <dbReference type="ARBA" id="ARBA00008785"/>
    </source>
</evidence>
<evidence type="ECO:0000256" key="5">
    <source>
        <dbReference type="ARBA" id="ARBA00023002"/>
    </source>
</evidence>
<dbReference type="SUPFAM" id="SSF53223">
    <property type="entry name" value="Aminoacid dehydrogenase-like, N-terminal domain"/>
    <property type="match status" value="1"/>
</dbReference>
<comment type="caution">
    <text evidence="8">The sequence shown here is derived from an EMBL/GenBank/DDBJ whole genome shotgun (WGS) entry which is preliminary data.</text>
</comment>
<evidence type="ECO:0000256" key="2">
    <source>
        <dbReference type="ARBA" id="ARBA00001946"/>
    </source>
</evidence>
<dbReference type="Pfam" id="PF00390">
    <property type="entry name" value="malic"/>
    <property type="match status" value="1"/>
</dbReference>
<feature type="domain" description="Malic enzyme NAD-binding" evidence="6">
    <location>
        <begin position="163"/>
        <end position="399"/>
    </location>
</feature>
<evidence type="ECO:0000256" key="1">
    <source>
        <dbReference type="ARBA" id="ARBA00001936"/>
    </source>
</evidence>
<feature type="domain" description="Malic enzyme N-terminal" evidence="7">
    <location>
        <begin position="18"/>
        <end position="151"/>
    </location>
</feature>
<dbReference type="Proteomes" id="UP000646745">
    <property type="component" value="Unassembled WGS sequence"/>
</dbReference>
<comment type="cofactor">
    <cofactor evidence="2">
        <name>Mg(2+)</name>
        <dbReference type="ChEBI" id="CHEBI:18420"/>
    </cofactor>
</comment>
<dbReference type="Pfam" id="PF03949">
    <property type="entry name" value="Malic_M"/>
    <property type="match status" value="1"/>
</dbReference>
<dbReference type="InterPro" id="IPR036291">
    <property type="entry name" value="NAD(P)-bd_dom_sf"/>
</dbReference>
<dbReference type="InterPro" id="IPR012301">
    <property type="entry name" value="Malic_N_dom"/>
</dbReference>
<dbReference type="CDD" id="cd05311">
    <property type="entry name" value="NAD_bind_2_malic_enz"/>
    <property type="match status" value="1"/>
</dbReference>
<comment type="cofactor">
    <cofactor evidence="1">
        <name>Mn(2+)</name>
        <dbReference type="ChEBI" id="CHEBI:29035"/>
    </cofactor>
</comment>
<dbReference type="SUPFAM" id="SSF51735">
    <property type="entry name" value="NAD(P)-binding Rossmann-fold domains"/>
    <property type="match status" value="1"/>
</dbReference>
<dbReference type="InterPro" id="IPR051674">
    <property type="entry name" value="Malate_Decarboxylase"/>
</dbReference>
<accession>A0ABQ3E414</accession>
<dbReference type="SMART" id="SM00919">
    <property type="entry name" value="Malic_M"/>
    <property type="match status" value="1"/>
</dbReference>
<dbReference type="InterPro" id="IPR012302">
    <property type="entry name" value="Malic_NAD-bd"/>
</dbReference>
<dbReference type="PANTHER" id="PTHR43237:SF4">
    <property type="entry name" value="NADP-DEPENDENT MALIC ENZYME"/>
    <property type="match status" value="1"/>
</dbReference>
<organism evidence="8 9">
    <name type="scientific">Salinicola rhizosphaerae</name>
    <dbReference type="NCBI Taxonomy" id="1443141"/>
    <lineage>
        <taxon>Bacteria</taxon>
        <taxon>Pseudomonadati</taxon>
        <taxon>Pseudomonadota</taxon>
        <taxon>Gammaproteobacteria</taxon>
        <taxon>Oceanospirillales</taxon>
        <taxon>Halomonadaceae</taxon>
        <taxon>Salinicola</taxon>
    </lineage>
</organism>
<gene>
    <name evidence="8" type="ORF">GCM10009038_18920</name>
</gene>
<keyword evidence="4" id="KW-0479">Metal-binding</keyword>
<dbReference type="InterPro" id="IPR001891">
    <property type="entry name" value="Malic_OxRdtase"/>
</dbReference>
<dbReference type="RefSeq" id="WP_189444443.1">
    <property type="nucleotide sequence ID" value="NZ_BMZI01000004.1"/>
</dbReference>
<evidence type="ECO:0000313" key="8">
    <source>
        <dbReference type="EMBL" id="GHB20400.1"/>
    </source>
</evidence>
<evidence type="ECO:0000256" key="4">
    <source>
        <dbReference type="ARBA" id="ARBA00022723"/>
    </source>
</evidence>
<evidence type="ECO:0000259" key="7">
    <source>
        <dbReference type="SMART" id="SM01274"/>
    </source>
</evidence>
<keyword evidence="5" id="KW-0560">Oxidoreductase</keyword>
<proteinExistence type="inferred from homology"/>
<dbReference type="EMBL" id="BMZI01000004">
    <property type="protein sequence ID" value="GHB20400.1"/>
    <property type="molecule type" value="Genomic_DNA"/>
</dbReference>
<dbReference type="InterPro" id="IPR015884">
    <property type="entry name" value="Malic_enzyme_CS"/>
</dbReference>
<protein>
    <submittedName>
        <fullName evidence="8">Malic enzyme</fullName>
    </submittedName>
</protein>
<dbReference type="Gene3D" id="3.40.50.10380">
    <property type="entry name" value="Malic enzyme, N-terminal domain"/>
    <property type="match status" value="1"/>
</dbReference>
<keyword evidence="9" id="KW-1185">Reference proteome</keyword>
<dbReference type="InterPro" id="IPR045213">
    <property type="entry name" value="Malic_NAD-bd_bact_type"/>
</dbReference>
<sequence length="422" mass="45079">MSDEKRQAALDYHAKPIPGKLSVEVTKPTQTAKHLAMAYSPGVAEPCREIAKDPENAYRYTGKGNLVAVVSDGSAILGLGNLGPLASKPVMEGKGVLFKRFAGINAVDVEVEADSPQAFIDTVANIANTWGGINLEDIKAPECFEIEAALKSRCSIPVFHDDQHGTAIVTAAGLLNALDIAGKTLDAARIVCLGAGSAAIACMKLLIECGAKAENIFMLDRKGVIHSGRDDLNEYKAQFATETELRTLDDAIDGADVFVGLSGPDLLKPEQLKKMASDPVVFACSNPDPEIHPDLARETRSDVIMGTGRSDYPNQVNNVLGFPFIFRGALDVRASAINEAMKIAAVHALKDIAREPVTQEVLEAYELDSLEFGRGYIIPTPVDSRLLEKIPAAVAQAAVDSGVATRPYPAHYPLKSVKDIYG</sequence>
<reference evidence="9" key="1">
    <citation type="journal article" date="2019" name="Int. J. Syst. Evol. Microbiol.">
        <title>The Global Catalogue of Microorganisms (GCM) 10K type strain sequencing project: providing services to taxonomists for standard genome sequencing and annotation.</title>
        <authorList>
            <consortium name="The Broad Institute Genomics Platform"/>
            <consortium name="The Broad Institute Genome Sequencing Center for Infectious Disease"/>
            <person name="Wu L."/>
            <person name="Ma J."/>
        </authorList>
    </citation>
    <scope>NUCLEOTIDE SEQUENCE [LARGE SCALE GENOMIC DNA]</scope>
    <source>
        <strain evidence="9">KCTC 32998</strain>
    </source>
</reference>
<dbReference type="PIRSF" id="PIRSF000106">
    <property type="entry name" value="ME"/>
    <property type="match status" value="1"/>
</dbReference>
<name>A0ABQ3E414_9GAMM</name>
<dbReference type="SMART" id="SM01274">
    <property type="entry name" value="malic"/>
    <property type="match status" value="1"/>
</dbReference>
<dbReference type="InterPro" id="IPR037062">
    <property type="entry name" value="Malic_N_dom_sf"/>
</dbReference>
<dbReference type="InterPro" id="IPR046346">
    <property type="entry name" value="Aminoacid_DH-like_N_sf"/>
</dbReference>